<dbReference type="GO" id="GO:0016740">
    <property type="term" value="F:transferase activity"/>
    <property type="evidence" value="ECO:0007669"/>
    <property type="project" value="UniProtKB-KW"/>
</dbReference>
<dbReference type="EMBL" id="FNWJ01000001">
    <property type="protein sequence ID" value="SEH10305.1"/>
    <property type="molecule type" value="Genomic_DNA"/>
</dbReference>
<dbReference type="STRING" id="29539.SAMN02745716_0154"/>
<dbReference type="Pfam" id="PF03109">
    <property type="entry name" value="ABC1"/>
    <property type="match status" value="1"/>
</dbReference>
<dbReference type="OrthoDB" id="9795390at2"/>
<evidence type="ECO:0000313" key="6">
    <source>
        <dbReference type="EMBL" id="SEH10305.1"/>
    </source>
</evidence>
<name>A0A1H6FKE6_THEAL</name>
<dbReference type="InterPro" id="IPR011009">
    <property type="entry name" value="Kinase-like_dom_sf"/>
</dbReference>
<accession>A0A1H6FKE6</accession>
<dbReference type="PANTHER" id="PTHR43851:SF3">
    <property type="entry name" value="COENZYME Q8"/>
    <property type="match status" value="1"/>
</dbReference>
<comment type="similarity">
    <text evidence="1">Belongs to the protein kinase superfamily. ADCK protein kinase family.</text>
</comment>
<feature type="domain" description="ABC1 atypical kinase-like" evidence="5">
    <location>
        <begin position="2"/>
        <end position="191"/>
    </location>
</feature>
<dbReference type="InterPro" id="IPR051409">
    <property type="entry name" value="Atypical_kinase_ADCK"/>
</dbReference>
<protein>
    <submittedName>
        <fullName evidence="6">Phosphotransferase enzyme family protein</fullName>
    </submittedName>
</protein>
<keyword evidence="2 6" id="KW-0808">Transferase</keyword>
<dbReference type="AlphaFoldDB" id="A0A1H6FKE6"/>
<sequence length="323" mass="35764">MTHDGQAVAVKVQYPGVAEAVEADLRNLGLFAPLVRRIAPGLDVRAVLREIRERIGEELDYELEAQNQRRVWRAWRGHPFAVVPGVFQDLSSRRVLVTELVEGLGFERVRKLPAAQRDRFGAIVARFFFANLAHLRLCLGDPHPGNYLRLPDGRVAFLDFGLVRTIPKDHLEREKSLAGAAIAGDAEGVKRAMAELGYLPDPASFDAELLLAQVRAAAGWMFERGRRRLDPRFVMTVLEEGGSPRSPFFAQMRRQTVPPASLLMRRMEGLLLSVLGDLRAAADWGGIVAEYVLDGDPVDELGRADAQFWSRHGGRSRAAAASA</sequence>
<evidence type="ECO:0000313" key="7">
    <source>
        <dbReference type="Proteomes" id="UP000222056"/>
    </source>
</evidence>
<evidence type="ECO:0000256" key="4">
    <source>
        <dbReference type="ARBA" id="ARBA00022840"/>
    </source>
</evidence>
<evidence type="ECO:0000259" key="5">
    <source>
        <dbReference type="Pfam" id="PF03109"/>
    </source>
</evidence>
<dbReference type="PANTHER" id="PTHR43851">
    <property type="match status" value="1"/>
</dbReference>
<evidence type="ECO:0000256" key="2">
    <source>
        <dbReference type="ARBA" id="ARBA00022679"/>
    </source>
</evidence>
<keyword evidence="4" id="KW-0067">ATP-binding</keyword>
<evidence type="ECO:0000256" key="3">
    <source>
        <dbReference type="ARBA" id="ARBA00022741"/>
    </source>
</evidence>
<proteinExistence type="inferred from homology"/>
<dbReference type="GO" id="GO:0005524">
    <property type="term" value="F:ATP binding"/>
    <property type="evidence" value="ECO:0007669"/>
    <property type="project" value="UniProtKB-KW"/>
</dbReference>
<dbReference type="Proteomes" id="UP000222056">
    <property type="component" value="Unassembled WGS sequence"/>
</dbReference>
<dbReference type="CDD" id="cd13970">
    <property type="entry name" value="ABC1_ADCK3"/>
    <property type="match status" value="1"/>
</dbReference>
<dbReference type="InterPro" id="IPR034646">
    <property type="entry name" value="ADCK3_dom"/>
</dbReference>
<reference evidence="7" key="1">
    <citation type="submission" date="2016-10" db="EMBL/GenBank/DDBJ databases">
        <authorList>
            <person name="Varghese N."/>
            <person name="Submissions S."/>
        </authorList>
    </citation>
    <scope>NUCLEOTIDE SEQUENCE [LARGE SCALE GENOMIC DNA]</scope>
    <source>
        <strain evidence="7">ATCC 35263</strain>
    </source>
</reference>
<evidence type="ECO:0000256" key="1">
    <source>
        <dbReference type="ARBA" id="ARBA00009670"/>
    </source>
</evidence>
<organism evidence="6 7">
    <name type="scientific">Thermoleophilum album</name>
    <dbReference type="NCBI Taxonomy" id="29539"/>
    <lineage>
        <taxon>Bacteria</taxon>
        <taxon>Bacillati</taxon>
        <taxon>Actinomycetota</taxon>
        <taxon>Thermoleophilia</taxon>
        <taxon>Thermoleophilales</taxon>
        <taxon>Thermoleophilaceae</taxon>
        <taxon>Thermoleophilum</taxon>
    </lineage>
</organism>
<gene>
    <name evidence="6" type="ORF">SAMN02745716_0154</name>
</gene>
<dbReference type="SUPFAM" id="SSF56112">
    <property type="entry name" value="Protein kinase-like (PK-like)"/>
    <property type="match status" value="1"/>
</dbReference>
<keyword evidence="7" id="KW-1185">Reference proteome</keyword>
<keyword evidence="3" id="KW-0547">Nucleotide-binding</keyword>
<dbReference type="InterPro" id="IPR004147">
    <property type="entry name" value="ABC1_dom"/>
</dbReference>